<accession>F2JJ61</accession>
<dbReference type="AlphaFoldDB" id="F2JJ61"/>
<dbReference type="RefSeq" id="WP_013657647.1">
    <property type="nucleotide sequence ID" value="NC_015275.1"/>
</dbReference>
<gene>
    <name evidence="7" type="ordered locus">Clole_2653</name>
</gene>
<evidence type="ECO:0000313" key="8">
    <source>
        <dbReference type="Proteomes" id="UP000008467"/>
    </source>
</evidence>
<dbReference type="GO" id="GO:0008273">
    <property type="term" value="F:calcium, potassium:sodium antiporter activity"/>
    <property type="evidence" value="ECO:0007669"/>
    <property type="project" value="TreeGrafter"/>
</dbReference>
<feature type="transmembrane region" description="Helical" evidence="5">
    <location>
        <begin position="103"/>
        <end position="123"/>
    </location>
</feature>
<dbReference type="KEGG" id="cle:Clole_2653"/>
<feature type="transmembrane region" description="Helical" evidence="5">
    <location>
        <begin position="305"/>
        <end position="321"/>
    </location>
</feature>
<feature type="transmembrane region" description="Helical" evidence="5">
    <location>
        <begin position="249"/>
        <end position="268"/>
    </location>
</feature>
<dbReference type="Proteomes" id="UP000008467">
    <property type="component" value="Chromosome"/>
</dbReference>
<sequence>MIYVWLILGFILLIKGADYFVEGASDIAIRARIPNLIIGLTIVAFGTSAPEAAVSITSALKGQNDIAIGNVVGSNIFNLLIVVGIAAIITPLQVQKSIITKEFPFALLSSFILLILANDTIFQSTSLNTISRGDGLILLVLFGIYMYYLIEIALNHRNSTAEASITDNKGVEKEIRIGKSILIAIGGLVGIIVGGQLVVDAASQIALTWGMSEKLVGLTIVAVGTSLPELVTSIIAARKGKSDIALGNVIGSNIFNVFFILGISSVIFPIEVNGAVFMDMIVLLIVSIITYIFSITKVKISKLEGSLLVLSYLCYMVFIIIRN</sequence>
<dbReference type="GO" id="GO:0005886">
    <property type="term" value="C:plasma membrane"/>
    <property type="evidence" value="ECO:0007669"/>
    <property type="project" value="TreeGrafter"/>
</dbReference>
<dbReference type="Gene3D" id="1.20.1420.30">
    <property type="entry name" value="NCX, central ion-binding region"/>
    <property type="match status" value="1"/>
</dbReference>
<evidence type="ECO:0000259" key="6">
    <source>
        <dbReference type="Pfam" id="PF01699"/>
    </source>
</evidence>
<dbReference type="InterPro" id="IPR044880">
    <property type="entry name" value="NCX_ion-bd_dom_sf"/>
</dbReference>
<dbReference type="HOGENOM" id="CLU_007948_0_3_9"/>
<protein>
    <submittedName>
        <fullName evidence="7">Na+/Ca+ antiporter, CaCA family</fullName>
    </submittedName>
</protein>
<evidence type="ECO:0000256" key="4">
    <source>
        <dbReference type="ARBA" id="ARBA00023136"/>
    </source>
</evidence>
<feature type="transmembrane region" description="Helical" evidence="5">
    <location>
        <begin position="175"/>
        <end position="195"/>
    </location>
</feature>
<dbReference type="EMBL" id="CP002582">
    <property type="protein sequence ID" value="ADZ84354.1"/>
    <property type="molecule type" value="Genomic_DNA"/>
</dbReference>
<dbReference type="STRING" id="642492.Clole_2653"/>
<dbReference type="NCBIfam" id="TIGR00367">
    <property type="entry name" value="calcium/sodium antiporter"/>
    <property type="match status" value="1"/>
</dbReference>
<reference evidence="7 8" key="1">
    <citation type="journal article" date="2011" name="J. Bacteriol.">
        <title>Complete genome sequence of the cellulose-degrading bacterium Cellulosilyticum lentocellum.</title>
        <authorList>
            <consortium name="US DOE Joint Genome Institute"/>
            <person name="Miller D.A."/>
            <person name="Suen G."/>
            <person name="Bruce D."/>
            <person name="Copeland A."/>
            <person name="Cheng J.F."/>
            <person name="Detter C."/>
            <person name="Goodwin L.A."/>
            <person name="Han C.S."/>
            <person name="Hauser L.J."/>
            <person name="Land M.L."/>
            <person name="Lapidus A."/>
            <person name="Lucas S."/>
            <person name="Meincke L."/>
            <person name="Pitluck S."/>
            <person name="Tapia R."/>
            <person name="Teshima H."/>
            <person name="Woyke T."/>
            <person name="Fox B.G."/>
            <person name="Angert E.R."/>
            <person name="Currie C.R."/>
        </authorList>
    </citation>
    <scope>NUCLEOTIDE SEQUENCE [LARGE SCALE GENOMIC DNA]</scope>
    <source>
        <strain evidence="8">ATCC 49066 / DSM 5427 / NCIMB 11756 / RHM5</strain>
    </source>
</reference>
<dbReference type="InterPro" id="IPR004481">
    <property type="entry name" value="K/Na/Ca-exchanger"/>
</dbReference>
<feature type="transmembrane region" description="Helical" evidence="5">
    <location>
        <begin position="215"/>
        <end position="237"/>
    </location>
</feature>
<evidence type="ECO:0000256" key="3">
    <source>
        <dbReference type="ARBA" id="ARBA00022989"/>
    </source>
</evidence>
<feature type="transmembrane region" description="Helical" evidence="5">
    <location>
        <begin position="66"/>
        <end position="91"/>
    </location>
</feature>
<evidence type="ECO:0000256" key="1">
    <source>
        <dbReference type="ARBA" id="ARBA00004141"/>
    </source>
</evidence>
<comment type="subcellular location">
    <subcellularLocation>
        <location evidence="1">Membrane</location>
        <topology evidence="1">Multi-pass membrane protein</topology>
    </subcellularLocation>
</comment>
<keyword evidence="3 5" id="KW-1133">Transmembrane helix</keyword>
<evidence type="ECO:0000256" key="2">
    <source>
        <dbReference type="ARBA" id="ARBA00022692"/>
    </source>
</evidence>
<dbReference type="InterPro" id="IPR004837">
    <property type="entry name" value="NaCa_Exmemb"/>
</dbReference>
<keyword evidence="8" id="KW-1185">Reference proteome</keyword>
<feature type="transmembrane region" description="Helical" evidence="5">
    <location>
        <begin position="274"/>
        <end position="293"/>
    </location>
</feature>
<organism evidence="7 8">
    <name type="scientific">Cellulosilyticum lentocellum (strain ATCC 49066 / DSM 5427 / NCIMB 11756 / RHM5)</name>
    <name type="common">Clostridium lentocellum</name>
    <dbReference type="NCBI Taxonomy" id="642492"/>
    <lineage>
        <taxon>Bacteria</taxon>
        <taxon>Bacillati</taxon>
        <taxon>Bacillota</taxon>
        <taxon>Clostridia</taxon>
        <taxon>Lachnospirales</taxon>
        <taxon>Cellulosilyticaceae</taxon>
        <taxon>Cellulosilyticum</taxon>
    </lineage>
</organism>
<evidence type="ECO:0000256" key="5">
    <source>
        <dbReference type="SAM" id="Phobius"/>
    </source>
</evidence>
<keyword evidence="2 5" id="KW-0812">Transmembrane</keyword>
<feature type="domain" description="Sodium/calcium exchanger membrane region" evidence="6">
    <location>
        <begin position="3"/>
        <end position="150"/>
    </location>
</feature>
<evidence type="ECO:0000313" key="7">
    <source>
        <dbReference type="EMBL" id="ADZ84354.1"/>
    </source>
</evidence>
<dbReference type="Pfam" id="PF01699">
    <property type="entry name" value="Na_Ca_ex"/>
    <property type="match status" value="2"/>
</dbReference>
<dbReference type="GO" id="GO:0005262">
    <property type="term" value="F:calcium channel activity"/>
    <property type="evidence" value="ECO:0007669"/>
    <property type="project" value="TreeGrafter"/>
</dbReference>
<feature type="transmembrane region" description="Helical" evidence="5">
    <location>
        <begin position="135"/>
        <end position="154"/>
    </location>
</feature>
<feature type="domain" description="Sodium/calcium exchanger membrane region" evidence="6">
    <location>
        <begin position="180"/>
        <end position="320"/>
    </location>
</feature>
<dbReference type="GO" id="GO:0006874">
    <property type="term" value="P:intracellular calcium ion homeostasis"/>
    <property type="evidence" value="ECO:0007669"/>
    <property type="project" value="TreeGrafter"/>
</dbReference>
<feature type="transmembrane region" description="Helical" evidence="5">
    <location>
        <begin position="6"/>
        <end position="24"/>
    </location>
</feature>
<dbReference type="PANTHER" id="PTHR10846">
    <property type="entry name" value="SODIUM/POTASSIUM/CALCIUM EXCHANGER"/>
    <property type="match status" value="1"/>
</dbReference>
<dbReference type="PANTHER" id="PTHR10846:SF8">
    <property type="entry name" value="INNER MEMBRANE PROTEIN YRBG"/>
    <property type="match status" value="1"/>
</dbReference>
<dbReference type="eggNOG" id="COG0530">
    <property type="taxonomic scope" value="Bacteria"/>
</dbReference>
<feature type="transmembrane region" description="Helical" evidence="5">
    <location>
        <begin position="36"/>
        <end position="60"/>
    </location>
</feature>
<keyword evidence="4 5" id="KW-0472">Membrane</keyword>
<name>F2JJ61_CELLD</name>
<proteinExistence type="predicted"/>